<reference evidence="6 7" key="1">
    <citation type="journal article" name="Sci. Rep.">
        <title>Genome-scale phylogenetic analyses confirm Olpidium as the closest living zoosporic fungus to the non-flagellated, terrestrial fungi.</title>
        <authorList>
            <person name="Chang Y."/>
            <person name="Rochon D."/>
            <person name="Sekimoto S."/>
            <person name="Wang Y."/>
            <person name="Chovatia M."/>
            <person name="Sandor L."/>
            <person name="Salamov A."/>
            <person name="Grigoriev I.V."/>
            <person name="Stajich J.E."/>
            <person name="Spatafora J.W."/>
        </authorList>
    </citation>
    <scope>NUCLEOTIDE SEQUENCE [LARGE SCALE GENOMIC DNA]</scope>
    <source>
        <strain evidence="6">S191</strain>
    </source>
</reference>
<evidence type="ECO:0000256" key="3">
    <source>
        <dbReference type="ARBA" id="ARBA00022840"/>
    </source>
</evidence>
<keyword evidence="7" id="KW-1185">Reference proteome</keyword>
<evidence type="ECO:0000259" key="5">
    <source>
        <dbReference type="SMART" id="SM00831"/>
    </source>
</evidence>
<keyword evidence="2" id="KW-0547">Nucleotide-binding</keyword>
<dbReference type="InterPro" id="IPR059000">
    <property type="entry name" value="ATPase_P-type_domA"/>
</dbReference>
<protein>
    <recommendedName>
        <fullName evidence="5">Cation-transporting P-type ATPase N-terminal domain-containing protein</fullName>
    </recommendedName>
</protein>
<dbReference type="InterPro" id="IPR001757">
    <property type="entry name" value="P_typ_ATPase"/>
</dbReference>
<dbReference type="InterPro" id="IPR008250">
    <property type="entry name" value="ATPase_P-typ_transduc_dom_A_sf"/>
</dbReference>
<evidence type="ECO:0000256" key="4">
    <source>
        <dbReference type="SAM" id="Phobius"/>
    </source>
</evidence>
<evidence type="ECO:0000256" key="1">
    <source>
        <dbReference type="ARBA" id="ARBA00004141"/>
    </source>
</evidence>
<dbReference type="SUPFAM" id="SSF81653">
    <property type="entry name" value="Calcium ATPase, transduction domain A"/>
    <property type="match status" value="1"/>
</dbReference>
<dbReference type="SMART" id="SM00831">
    <property type="entry name" value="Cation_ATPase_N"/>
    <property type="match status" value="1"/>
</dbReference>
<feature type="transmembrane region" description="Helical" evidence="4">
    <location>
        <begin position="87"/>
        <end position="106"/>
    </location>
</feature>
<dbReference type="InterPro" id="IPR004014">
    <property type="entry name" value="ATPase_P-typ_cation-transptr_N"/>
</dbReference>
<evidence type="ECO:0000256" key="2">
    <source>
        <dbReference type="ARBA" id="ARBA00022741"/>
    </source>
</evidence>
<gene>
    <name evidence="6" type="ORF">BJ554DRAFT_7348</name>
</gene>
<comment type="subcellular location">
    <subcellularLocation>
        <location evidence="1">Membrane</location>
        <topology evidence="1">Multi-pass membrane protein</topology>
    </subcellularLocation>
</comment>
<evidence type="ECO:0000313" key="6">
    <source>
        <dbReference type="EMBL" id="KAG5460587.1"/>
    </source>
</evidence>
<dbReference type="InterPro" id="IPR023298">
    <property type="entry name" value="ATPase_P-typ_TM_dom_sf"/>
</dbReference>
<keyword evidence="4" id="KW-0472">Membrane</keyword>
<dbReference type="PANTHER" id="PTHR42861">
    <property type="entry name" value="CALCIUM-TRANSPORTING ATPASE"/>
    <property type="match status" value="1"/>
</dbReference>
<dbReference type="OrthoDB" id="116380at2759"/>
<sequence>MSAPAAAGRKLPFHSWDVEKCLRHFATDREDGLTKADAAGRLEKHGPNELLGQSGVSKWKVFAAQLANSMTIVLLLAFIISMAVRDWVEAGVVMIVIITNTFIGYLQEYRAEKTMASLRSLTSPTALVVREGAQHHIPALQVVSGDIIQFKDGDVIPADLRLLEVFNLEIDEALLTGESAPVAKRYVSDHSTPVLLRAVDRAFAGAE</sequence>
<dbReference type="NCBIfam" id="TIGR01494">
    <property type="entry name" value="ATPase_P-type"/>
    <property type="match status" value="1"/>
</dbReference>
<dbReference type="GO" id="GO:0005524">
    <property type="term" value="F:ATP binding"/>
    <property type="evidence" value="ECO:0007669"/>
    <property type="project" value="UniProtKB-KW"/>
</dbReference>
<proteinExistence type="predicted"/>
<dbReference type="Proteomes" id="UP000673691">
    <property type="component" value="Unassembled WGS sequence"/>
</dbReference>
<dbReference type="Gene3D" id="1.20.1110.10">
    <property type="entry name" value="Calcium-transporting ATPase, transmembrane domain"/>
    <property type="match status" value="1"/>
</dbReference>
<dbReference type="GO" id="GO:0006812">
    <property type="term" value="P:monoatomic cation transport"/>
    <property type="evidence" value="ECO:0007669"/>
    <property type="project" value="UniProtKB-ARBA"/>
</dbReference>
<dbReference type="Pfam" id="PF00122">
    <property type="entry name" value="E1-E2_ATPase"/>
    <property type="match status" value="1"/>
</dbReference>
<dbReference type="SUPFAM" id="SSF81665">
    <property type="entry name" value="Calcium ATPase, transmembrane domain M"/>
    <property type="match status" value="1"/>
</dbReference>
<organism evidence="6 7">
    <name type="scientific">Olpidium bornovanus</name>
    <dbReference type="NCBI Taxonomy" id="278681"/>
    <lineage>
        <taxon>Eukaryota</taxon>
        <taxon>Fungi</taxon>
        <taxon>Fungi incertae sedis</taxon>
        <taxon>Olpidiomycota</taxon>
        <taxon>Olpidiomycotina</taxon>
        <taxon>Olpidiomycetes</taxon>
        <taxon>Olpidiales</taxon>
        <taxon>Olpidiaceae</taxon>
        <taxon>Olpidium</taxon>
    </lineage>
</organism>
<dbReference type="GO" id="GO:0016887">
    <property type="term" value="F:ATP hydrolysis activity"/>
    <property type="evidence" value="ECO:0007669"/>
    <property type="project" value="InterPro"/>
</dbReference>
<dbReference type="EMBL" id="JAEFCI010005002">
    <property type="protein sequence ID" value="KAG5460587.1"/>
    <property type="molecule type" value="Genomic_DNA"/>
</dbReference>
<name>A0A8H7ZWL2_9FUNG</name>
<accession>A0A8H7ZWL2</accession>
<keyword evidence="4" id="KW-1133">Transmembrane helix</keyword>
<keyword evidence="3" id="KW-0067">ATP-binding</keyword>
<dbReference type="Pfam" id="PF00690">
    <property type="entry name" value="Cation_ATPase_N"/>
    <property type="match status" value="1"/>
</dbReference>
<evidence type="ECO:0000313" key="7">
    <source>
        <dbReference type="Proteomes" id="UP000673691"/>
    </source>
</evidence>
<comment type="caution">
    <text evidence="6">The sequence shown here is derived from an EMBL/GenBank/DDBJ whole genome shotgun (WGS) entry which is preliminary data.</text>
</comment>
<feature type="transmembrane region" description="Helical" evidence="4">
    <location>
        <begin position="61"/>
        <end position="81"/>
    </location>
</feature>
<dbReference type="Gene3D" id="2.70.150.10">
    <property type="entry name" value="Calcium-transporting ATPase, cytoplasmic transduction domain A"/>
    <property type="match status" value="1"/>
</dbReference>
<dbReference type="AlphaFoldDB" id="A0A8H7ZWL2"/>
<keyword evidence="4" id="KW-0812">Transmembrane</keyword>
<dbReference type="GO" id="GO:0016020">
    <property type="term" value="C:membrane"/>
    <property type="evidence" value="ECO:0007669"/>
    <property type="project" value="UniProtKB-SubCell"/>
</dbReference>
<feature type="domain" description="Cation-transporting P-type ATPase N-terminal" evidence="5">
    <location>
        <begin position="12"/>
        <end position="86"/>
    </location>
</feature>